<evidence type="ECO:0000313" key="1">
    <source>
        <dbReference type="EMBL" id="GFD48893.1"/>
    </source>
</evidence>
<dbReference type="AlphaFoldDB" id="A0A699WNZ8"/>
<accession>A0A699WNZ8</accession>
<name>A0A699WNZ8_TANCI</name>
<comment type="caution">
    <text evidence="1">The sequence shown here is derived from an EMBL/GenBank/DDBJ whole genome shotgun (WGS) entry which is preliminary data.</text>
</comment>
<gene>
    <name evidence="1" type="ORF">Tci_920862</name>
</gene>
<reference evidence="1" key="1">
    <citation type="journal article" date="2019" name="Sci. Rep.">
        <title>Draft genome of Tanacetum cinerariifolium, the natural source of mosquito coil.</title>
        <authorList>
            <person name="Yamashiro T."/>
            <person name="Shiraishi A."/>
            <person name="Satake H."/>
            <person name="Nakayama K."/>
        </authorList>
    </citation>
    <scope>NUCLEOTIDE SEQUENCE</scope>
</reference>
<sequence length="127" mass="13670">FKFYLRGAGNLIDLHDNVLVVGRNHLRAVVPVHLEAVVLLGVVRGRDNAAALAAQVPDGKRQLGGGPQAIEQIRRNAVARKNIGYRFGKQPRIVARVVGDGHFDFLVGKALLQVVAEALGSHAQRVA</sequence>
<proteinExistence type="predicted"/>
<organism evidence="1">
    <name type="scientific">Tanacetum cinerariifolium</name>
    <name type="common">Dalmatian daisy</name>
    <name type="synonym">Chrysanthemum cinerariifolium</name>
    <dbReference type="NCBI Taxonomy" id="118510"/>
    <lineage>
        <taxon>Eukaryota</taxon>
        <taxon>Viridiplantae</taxon>
        <taxon>Streptophyta</taxon>
        <taxon>Embryophyta</taxon>
        <taxon>Tracheophyta</taxon>
        <taxon>Spermatophyta</taxon>
        <taxon>Magnoliopsida</taxon>
        <taxon>eudicotyledons</taxon>
        <taxon>Gunneridae</taxon>
        <taxon>Pentapetalae</taxon>
        <taxon>asterids</taxon>
        <taxon>campanulids</taxon>
        <taxon>Asterales</taxon>
        <taxon>Asteraceae</taxon>
        <taxon>Asteroideae</taxon>
        <taxon>Anthemideae</taxon>
        <taxon>Anthemidinae</taxon>
        <taxon>Tanacetum</taxon>
    </lineage>
</organism>
<protein>
    <submittedName>
        <fullName evidence="1">Uncharacterized protein</fullName>
    </submittedName>
</protein>
<feature type="non-terminal residue" evidence="1">
    <location>
        <position position="127"/>
    </location>
</feature>
<dbReference type="EMBL" id="BKCJ011732015">
    <property type="protein sequence ID" value="GFD48893.1"/>
    <property type="molecule type" value="Genomic_DNA"/>
</dbReference>
<feature type="non-terminal residue" evidence="1">
    <location>
        <position position="1"/>
    </location>
</feature>